<dbReference type="PANTHER" id="PTHR11482">
    <property type="entry name" value="ARGININE/DIAMINOPIMELATE/ORNITHINE DECARBOXYLASE"/>
    <property type="match status" value="1"/>
</dbReference>
<protein>
    <recommendedName>
        <fullName evidence="6">ornithine decarboxylase</fullName>
        <ecNumber evidence="6">4.1.1.17</ecNumber>
    </recommendedName>
</protein>
<dbReference type="Proteomes" id="UP000182312">
    <property type="component" value="Unassembled WGS sequence"/>
</dbReference>
<dbReference type="PROSITE" id="PS00878">
    <property type="entry name" value="ODR_DC_2_1"/>
    <property type="match status" value="1"/>
</dbReference>
<dbReference type="OrthoDB" id="9802147at2"/>
<dbReference type="EMBL" id="FOJO01000005">
    <property type="protein sequence ID" value="SFA47246.1"/>
    <property type="molecule type" value="Genomic_DNA"/>
</dbReference>
<dbReference type="InterPro" id="IPR029066">
    <property type="entry name" value="PLP-binding_barrel"/>
</dbReference>
<evidence type="ECO:0000256" key="8">
    <source>
        <dbReference type="PIRSR" id="PIRSR600183-50"/>
    </source>
</evidence>
<dbReference type="GO" id="GO:0005737">
    <property type="term" value="C:cytoplasm"/>
    <property type="evidence" value="ECO:0007669"/>
    <property type="project" value="TreeGrafter"/>
</dbReference>
<dbReference type="STRING" id="376733.SAMN04487972_10554"/>
<dbReference type="Gene3D" id="2.40.37.10">
    <property type="entry name" value="Lyase, Ornithine Decarboxylase, Chain A, domain 1"/>
    <property type="match status" value="1"/>
</dbReference>
<evidence type="ECO:0000256" key="6">
    <source>
        <dbReference type="ARBA" id="ARBA00034138"/>
    </source>
</evidence>
<evidence type="ECO:0000313" key="10">
    <source>
        <dbReference type="EMBL" id="KGJ05593.1"/>
    </source>
</evidence>
<dbReference type="EC" id="4.1.1.17" evidence="6"/>
<dbReference type="Pfam" id="PF02784">
    <property type="entry name" value="Orn_Arg_deC_N"/>
    <property type="match status" value="1"/>
</dbReference>
<comment type="catalytic activity">
    <reaction evidence="7">
        <text>L-ornithine + H(+) = putrescine + CO2</text>
        <dbReference type="Rhea" id="RHEA:22964"/>
        <dbReference type="ChEBI" id="CHEBI:15378"/>
        <dbReference type="ChEBI" id="CHEBI:16526"/>
        <dbReference type="ChEBI" id="CHEBI:46911"/>
        <dbReference type="ChEBI" id="CHEBI:326268"/>
        <dbReference type="EC" id="4.1.1.17"/>
    </reaction>
</comment>
<dbReference type="SUPFAM" id="SSF50621">
    <property type="entry name" value="Alanine racemase C-terminal domain-like"/>
    <property type="match status" value="1"/>
</dbReference>
<dbReference type="Gene3D" id="3.20.20.10">
    <property type="entry name" value="Alanine racemase"/>
    <property type="match status" value="1"/>
</dbReference>
<keyword evidence="4" id="KW-0456">Lyase</keyword>
<dbReference type="InterPro" id="IPR022653">
    <property type="entry name" value="De-COase2_pyr-phos_BS"/>
</dbReference>
<comment type="cofactor">
    <cofactor evidence="1 8">
        <name>pyridoxal 5'-phosphate</name>
        <dbReference type="ChEBI" id="CHEBI:597326"/>
    </cofactor>
</comment>
<dbReference type="PRINTS" id="PR01182">
    <property type="entry name" value="ORNDCRBXLASE"/>
</dbReference>
<evidence type="ECO:0000256" key="4">
    <source>
        <dbReference type="ARBA" id="ARBA00023239"/>
    </source>
</evidence>
<sequence>MGLTEGRGPKTVWANPTEIIRRLTPENPVMAFAPAVLRANAQRFLQGFPGLVTYAVKSNPDEAVIRTLTAAGISGFDVASPYEIDLIGRLAPNAARHYHNPVRSRAEIAHAAEAGITSWSVDSQSELEKLLGRVPAGSEISPRFKLPVLGAAYDFGSKFGATPELAAELLRAVADRGYIPSLTFHPGTQCVDPAAWESYILAAAEICDMAGVTARRLNVGGGFPSHRVTGVEPDLAAIFELIGRVTARVFGEKAPELVCEPGRGLCADAFSLITRVKAVRDGGNIFLNDGVYGGLFELPMIGNLDRLQVVTPQGVTRDSAPVSRTIFGPTCDSVDRLPGELSLSGDIEEGDYVIFHGSGAYSTVTNTRFNGFGQMAHLTVNALD</sequence>
<dbReference type="CDD" id="cd00622">
    <property type="entry name" value="PLPDE_III_ODC"/>
    <property type="match status" value="1"/>
</dbReference>
<dbReference type="eggNOG" id="COG0019">
    <property type="taxonomic scope" value="Bacteria"/>
</dbReference>
<comment type="similarity">
    <text evidence="2">Belongs to the Orn/Lys/Arg decarboxylase class-II family.</text>
</comment>
<dbReference type="InterPro" id="IPR002433">
    <property type="entry name" value="Orn_de-COase"/>
</dbReference>
<dbReference type="GO" id="GO:0004586">
    <property type="term" value="F:ornithine decarboxylase activity"/>
    <property type="evidence" value="ECO:0007669"/>
    <property type="project" value="UniProtKB-EC"/>
</dbReference>
<proteinExistence type="inferred from homology"/>
<accession>A0A099F5P7</accession>
<dbReference type="InterPro" id="IPR009006">
    <property type="entry name" value="Ala_racemase/Decarboxylase_C"/>
</dbReference>
<evidence type="ECO:0000313" key="12">
    <source>
        <dbReference type="Proteomes" id="UP000029846"/>
    </source>
</evidence>
<evidence type="ECO:0000256" key="3">
    <source>
        <dbReference type="ARBA" id="ARBA00022898"/>
    </source>
</evidence>
<feature type="active site" description="Proton donor" evidence="8">
    <location>
        <position position="331"/>
    </location>
</feature>
<organism evidence="10 12">
    <name type="scientific">Paracoccus halophilus</name>
    <dbReference type="NCBI Taxonomy" id="376733"/>
    <lineage>
        <taxon>Bacteria</taxon>
        <taxon>Pseudomonadati</taxon>
        <taxon>Pseudomonadota</taxon>
        <taxon>Alphaproteobacteria</taxon>
        <taxon>Rhodobacterales</taxon>
        <taxon>Paracoccaceae</taxon>
        <taxon>Paracoccus</taxon>
    </lineage>
</organism>
<gene>
    <name evidence="10" type="ORF">IT41_05110</name>
    <name evidence="11" type="ORF">SAMN04487972_10554</name>
</gene>
<feature type="modified residue" description="N6-(pyridoxal phosphate)lysine" evidence="8">
    <location>
        <position position="57"/>
    </location>
</feature>
<reference evidence="10 12" key="1">
    <citation type="submission" date="2014-09" db="EMBL/GenBank/DDBJ databases">
        <authorList>
            <person name="McGinnis J.M."/>
            <person name="Wolfgang W.J."/>
        </authorList>
    </citation>
    <scope>NUCLEOTIDE SEQUENCE [LARGE SCALE GENOMIC DNA]</scope>
    <source>
        <strain evidence="10 12">JCM 14014</strain>
    </source>
</reference>
<evidence type="ECO:0000313" key="13">
    <source>
        <dbReference type="Proteomes" id="UP000182312"/>
    </source>
</evidence>
<dbReference type="Proteomes" id="UP000029846">
    <property type="component" value="Unassembled WGS sequence"/>
</dbReference>
<dbReference type="GO" id="GO:0033387">
    <property type="term" value="P:putrescine biosynthetic process from arginine, via ornithine"/>
    <property type="evidence" value="ECO:0007669"/>
    <property type="project" value="TreeGrafter"/>
</dbReference>
<evidence type="ECO:0000256" key="7">
    <source>
        <dbReference type="ARBA" id="ARBA00049127"/>
    </source>
</evidence>
<comment type="pathway">
    <text evidence="5">Amine and polyamine biosynthesis; putrescine biosynthesis via L-ornithine pathway; putrescine from L-ornithine: step 1/1.</text>
</comment>
<reference evidence="11 13" key="3">
    <citation type="submission" date="2016-10" db="EMBL/GenBank/DDBJ databases">
        <authorList>
            <person name="de Groot N.N."/>
        </authorList>
    </citation>
    <scope>NUCLEOTIDE SEQUENCE [LARGE SCALE GENOMIC DNA]</scope>
    <source>
        <strain evidence="11 13">CGMCC 1.6117</strain>
    </source>
</reference>
<evidence type="ECO:0000259" key="9">
    <source>
        <dbReference type="Pfam" id="PF02784"/>
    </source>
</evidence>
<dbReference type="PANTHER" id="PTHR11482:SF6">
    <property type="entry name" value="ORNITHINE DECARBOXYLASE 1-RELATED"/>
    <property type="match status" value="1"/>
</dbReference>
<dbReference type="EMBL" id="JRKN01000005">
    <property type="protein sequence ID" value="KGJ05593.1"/>
    <property type="molecule type" value="Genomic_DNA"/>
</dbReference>
<keyword evidence="12" id="KW-1185">Reference proteome</keyword>
<dbReference type="SUPFAM" id="SSF51419">
    <property type="entry name" value="PLP-binding barrel"/>
    <property type="match status" value="1"/>
</dbReference>
<dbReference type="AlphaFoldDB" id="A0A099F5P7"/>
<dbReference type="PRINTS" id="PR01179">
    <property type="entry name" value="ODADCRBXLASE"/>
</dbReference>
<evidence type="ECO:0000256" key="1">
    <source>
        <dbReference type="ARBA" id="ARBA00001933"/>
    </source>
</evidence>
<evidence type="ECO:0000313" key="11">
    <source>
        <dbReference type="EMBL" id="SFA47246.1"/>
    </source>
</evidence>
<evidence type="ECO:0000256" key="5">
    <source>
        <dbReference type="ARBA" id="ARBA00034115"/>
    </source>
</evidence>
<name>A0A099F5P7_9RHOB</name>
<dbReference type="RefSeq" id="WP_036739171.1">
    <property type="nucleotide sequence ID" value="NZ_FOJO01000005.1"/>
</dbReference>
<reference evidence="10 12" key="2">
    <citation type="submission" date="2014-10" db="EMBL/GenBank/DDBJ databases">
        <title>Paracoccus sanguinis sp. nov., isolated from clinical specimens of New York State patients.</title>
        <authorList>
            <person name="Mingle L.A."/>
            <person name="Cole J.A."/>
            <person name="Lapierre P."/>
            <person name="Musser K.A."/>
        </authorList>
    </citation>
    <scope>NUCLEOTIDE SEQUENCE [LARGE SCALE GENOMIC DNA]</scope>
    <source>
        <strain evidence="10 12">JCM 14014</strain>
    </source>
</reference>
<keyword evidence="3 8" id="KW-0663">Pyridoxal phosphate</keyword>
<dbReference type="InterPro" id="IPR000183">
    <property type="entry name" value="Orn/DAP/Arg_de-COase"/>
</dbReference>
<evidence type="ECO:0000256" key="2">
    <source>
        <dbReference type="ARBA" id="ARBA00008872"/>
    </source>
</evidence>
<dbReference type="InterPro" id="IPR022644">
    <property type="entry name" value="De-COase2_N"/>
</dbReference>
<feature type="domain" description="Orn/DAP/Arg decarboxylase 2 N-terminal" evidence="9">
    <location>
        <begin position="39"/>
        <end position="266"/>
    </location>
</feature>